<dbReference type="PROSITE" id="PS50015">
    <property type="entry name" value="SAP_B"/>
    <property type="match status" value="1"/>
</dbReference>
<keyword evidence="2" id="KW-0732">Signal</keyword>
<evidence type="ECO:0000256" key="1">
    <source>
        <dbReference type="ARBA" id="ARBA00023157"/>
    </source>
</evidence>
<dbReference type="SUPFAM" id="SSF47862">
    <property type="entry name" value="Saposin"/>
    <property type="match status" value="1"/>
</dbReference>
<reference evidence="5" key="1">
    <citation type="submission" date="2017-02" db="UniProtKB">
        <authorList>
            <consortium name="WormBaseParasite"/>
        </authorList>
    </citation>
    <scope>IDENTIFICATION</scope>
</reference>
<dbReference type="AlphaFoldDB" id="A0A0N5AMS2"/>
<organism evidence="4 5">
    <name type="scientific">Syphacia muris</name>
    <dbReference type="NCBI Taxonomy" id="451379"/>
    <lineage>
        <taxon>Eukaryota</taxon>
        <taxon>Metazoa</taxon>
        <taxon>Ecdysozoa</taxon>
        <taxon>Nematoda</taxon>
        <taxon>Chromadorea</taxon>
        <taxon>Rhabditida</taxon>
        <taxon>Spirurina</taxon>
        <taxon>Oxyuridomorpha</taxon>
        <taxon>Oxyuroidea</taxon>
        <taxon>Oxyuridae</taxon>
        <taxon>Syphacia</taxon>
    </lineage>
</organism>
<evidence type="ECO:0000256" key="2">
    <source>
        <dbReference type="SAM" id="SignalP"/>
    </source>
</evidence>
<proteinExistence type="predicted"/>
<feature type="domain" description="Saposin B-type" evidence="3">
    <location>
        <begin position="32"/>
        <end position="109"/>
    </location>
</feature>
<dbReference type="Proteomes" id="UP000046393">
    <property type="component" value="Unplaced"/>
</dbReference>
<keyword evidence="4" id="KW-1185">Reference proteome</keyword>
<dbReference type="WBParaSite" id="SMUV_0000588801-mRNA-1">
    <property type="protein sequence ID" value="SMUV_0000588801-mRNA-1"/>
    <property type="gene ID" value="SMUV_0000588801"/>
</dbReference>
<feature type="signal peptide" evidence="2">
    <location>
        <begin position="1"/>
        <end position="16"/>
    </location>
</feature>
<feature type="chain" id="PRO_5005893261" evidence="2">
    <location>
        <begin position="17"/>
        <end position="183"/>
    </location>
</feature>
<dbReference type="InterPro" id="IPR011001">
    <property type="entry name" value="Saposin-like"/>
</dbReference>
<dbReference type="InterPro" id="IPR008139">
    <property type="entry name" value="SaposinB_dom"/>
</dbReference>
<protein>
    <submittedName>
        <fullName evidence="5">Saposin B-type domain-containing protein</fullName>
    </submittedName>
</protein>
<keyword evidence="1" id="KW-1015">Disulfide bond</keyword>
<name>A0A0N5AMS2_9BILA</name>
<accession>A0A0N5AMS2</accession>
<evidence type="ECO:0000259" key="3">
    <source>
        <dbReference type="PROSITE" id="PS50015"/>
    </source>
</evidence>
<evidence type="ECO:0000313" key="4">
    <source>
        <dbReference type="Proteomes" id="UP000046393"/>
    </source>
</evidence>
<sequence length="183" mass="21117">MLPLIILLQLINISVAVQNAGKEFIEVEIIQKSALCQFCKTIIDYHQRQIRMNPNYIVDLQKSCKRLNTDKTNEFKMCQSQFSDKRIQKLKTMSADDICVDEKICDKNSKQEPTIEPYRGKPDFNYIPDVDEEDRLNNGSSILEKIFNFNASKLTNDPENQITIDVNLVFKQNNEYVEGSGSN</sequence>
<evidence type="ECO:0000313" key="5">
    <source>
        <dbReference type="WBParaSite" id="SMUV_0000588801-mRNA-1"/>
    </source>
</evidence>